<dbReference type="SUPFAM" id="SSF81383">
    <property type="entry name" value="F-box domain"/>
    <property type="match status" value="1"/>
</dbReference>
<reference evidence="2" key="1">
    <citation type="submission" date="2021-02" db="EMBL/GenBank/DDBJ databases">
        <authorList>
            <person name="Nowell W R."/>
        </authorList>
    </citation>
    <scope>NUCLEOTIDE SEQUENCE</scope>
</reference>
<dbReference type="PROSITE" id="PS50181">
    <property type="entry name" value="FBOX"/>
    <property type="match status" value="1"/>
</dbReference>
<name>A0A814PE34_9BILA</name>
<evidence type="ECO:0000259" key="1">
    <source>
        <dbReference type="PROSITE" id="PS50181"/>
    </source>
</evidence>
<accession>A0A814PE34</accession>
<dbReference type="InterPro" id="IPR036047">
    <property type="entry name" value="F-box-like_dom_sf"/>
</dbReference>
<proteinExistence type="predicted"/>
<evidence type="ECO:0000313" key="2">
    <source>
        <dbReference type="EMBL" id="CAF1106621.1"/>
    </source>
</evidence>
<dbReference type="InterPro" id="IPR001810">
    <property type="entry name" value="F-box_dom"/>
</dbReference>
<dbReference type="AlphaFoldDB" id="A0A814PE34"/>
<organism evidence="2 3">
    <name type="scientific">Rotaria sordida</name>
    <dbReference type="NCBI Taxonomy" id="392033"/>
    <lineage>
        <taxon>Eukaryota</taxon>
        <taxon>Metazoa</taxon>
        <taxon>Spiralia</taxon>
        <taxon>Gnathifera</taxon>
        <taxon>Rotifera</taxon>
        <taxon>Eurotatoria</taxon>
        <taxon>Bdelloidea</taxon>
        <taxon>Philodinida</taxon>
        <taxon>Philodinidae</taxon>
        <taxon>Rotaria</taxon>
    </lineage>
</organism>
<dbReference type="EMBL" id="CAJNOU010000875">
    <property type="protein sequence ID" value="CAF1106621.1"/>
    <property type="molecule type" value="Genomic_DNA"/>
</dbReference>
<sequence>MLKMSMKNIPLRTLFDRLPTEIIFHIFDYLSNNDIIYALFYFSQRLNNLLLQSQCYLKYLNLPTTNLNIWKNIFLDIGSQIQSININTNDLSFSLIYFPNLKSILISSPFGLPNKQLKLILESDQFQKLHSFKLKQNKYFFQQFFFKYLNYDNNYIYRKVFNHKNSLEVFQYPLLTPSLTTLITFRFETNLNLHSLTLMLTYFQDIFILIKFTPNLKYLNIHSESPYIDQSPINDVDIKLKEFYLTLNCESQELVSWMPKEIDFNQLIHGIKQFSSSLTCLSINLVDLKIKTTNEIPFNNIKLQQLLESMKELEQFHLCTKLPDSSVSTKNNILSKFKDEFWLNHNWSFGIHDEYLYTLPFKFDCLPGLFEGFDCVKSNNNDILENNPRLWYNVKTIQLRATLIYDLNFIKKLKMKMPKLNLIKFFEHLFLSKLSIQHSYINNNEREKNSATLDNVTTIQCTMRFIEREREWLIYTLPNLRHVILSCTRVRLGKCQLVPILIKSIQQLDIIICSQLEEVPEIDYVYFSNVKHINFCLQCSYSKHQQLADIIMKILTTFKDLKTLIISIQWLDEHYLDLHTVTEFTKLITCLDINSIIKIYQIKHFEKYCLFSKKMFYI</sequence>
<protein>
    <recommendedName>
        <fullName evidence="1">F-box domain-containing protein</fullName>
    </recommendedName>
</protein>
<comment type="caution">
    <text evidence="2">The sequence shown here is derived from an EMBL/GenBank/DDBJ whole genome shotgun (WGS) entry which is preliminary data.</text>
</comment>
<feature type="domain" description="F-box" evidence="1">
    <location>
        <begin position="12"/>
        <end position="59"/>
    </location>
</feature>
<gene>
    <name evidence="2" type="ORF">SEV965_LOCUS16161</name>
</gene>
<dbReference type="Proteomes" id="UP000663889">
    <property type="component" value="Unassembled WGS sequence"/>
</dbReference>
<evidence type="ECO:0000313" key="3">
    <source>
        <dbReference type="Proteomes" id="UP000663889"/>
    </source>
</evidence>